<reference evidence="8 12" key="6">
    <citation type="submission" date="2023-02" db="EMBL/GenBank/DDBJ databases">
        <title>Comparative genomics and fermentation flavor characterization of five lactic acid bacteria reveal flavor biosynthesis metabolic pathways in fermented muskmelon puree.</title>
        <authorList>
            <person name="Yuan L."/>
            <person name="Li M."/>
            <person name="Xu X."/>
            <person name="Lao F."/>
            <person name="Wu J."/>
        </authorList>
    </citation>
    <scope>NUCLEOTIDE SEQUENCE [LARGE SCALE GENOMIC DNA]</scope>
    <source>
        <strain evidence="8 12">Ca-4</strain>
    </source>
</reference>
<reference evidence="6 10" key="2">
    <citation type="submission" date="2019-10" db="EMBL/GenBank/DDBJ databases">
        <authorList>
            <person name="Irmler S."/>
            <person name="Berthoud H."/>
            <person name="Roetschi A."/>
            <person name="Arias E."/>
            <person name="Shani N."/>
            <person name="Wuethrich D."/>
            <person name="Bruggmann R."/>
        </authorList>
    </citation>
    <scope>NUCLEOTIDE SEQUENCE [LARGE SCALE GENOMIC DNA]</scope>
    <source>
        <strain evidence="6 10">FAM13073</strain>
    </source>
</reference>
<dbReference type="EMBL" id="CP021474">
    <property type="protein sequence ID" value="ARW20017.1"/>
    <property type="molecule type" value="Genomic_DNA"/>
</dbReference>
<evidence type="ECO:0000256" key="2">
    <source>
        <dbReference type="ARBA" id="ARBA00023125"/>
    </source>
</evidence>
<sequence>MQSTQLKEQTDFELCPKFEKMFDILGKKWNGLILEVLMNAGPQRFKDIAHSVTKCSDRVLVERLKSLEEAGLVERCTYEDSSLIEYRLTEQGENLRPVLDAAHKFADCWF</sequence>
<evidence type="ECO:0000313" key="12">
    <source>
        <dbReference type="Proteomes" id="UP001214131"/>
    </source>
</evidence>
<evidence type="ECO:0000259" key="4">
    <source>
        <dbReference type="PROSITE" id="PS51118"/>
    </source>
</evidence>
<dbReference type="Gene3D" id="1.10.10.10">
    <property type="entry name" value="Winged helix-like DNA-binding domain superfamily/Winged helix DNA-binding domain"/>
    <property type="match status" value="1"/>
</dbReference>
<keyword evidence="3" id="KW-0804">Transcription</keyword>
<evidence type="ECO:0000256" key="3">
    <source>
        <dbReference type="ARBA" id="ARBA00023163"/>
    </source>
</evidence>
<evidence type="ECO:0000313" key="8">
    <source>
        <dbReference type="EMBL" id="WEA57519.1"/>
    </source>
</evidence>
<keyword evidence="2" id="KW-0238">DNA-binding</keyword>
<dbReference type="PROSITE" id="PS51118">
    <property type="entry name" value="HTH_HXLR"/>
    <property type="match status" value="1"/>
</dbReference>
<evidence type="ECO:0000313" key="9">
    <source>
        <dbReference type="Proteomes" id="UP000196118"/>
    </source>
</evidence>
<dbReference type="OMA" id="LLCQNFT"/>
<reference evidence="6" key="3">
    <citation type="submission" date="2019-12" db="EMBL/GenBank/DDBJ databases">
        <title>SpeciesPrimer: A bioinformatics pipeline dedicated to the design of qPCR primers for the quantification of bacterial species.</title>
        <authorList>
            <person name="Dreier M."/>
            <person name="Berthoud H."/>
            <person name="Shani N."/>
            <person name="Wechsler D."/>
            <person name="Junier P."/>
        </authorList>
    </citation>
    <scope>NUCLEOTIDE SEQUENCE</scope>
    <source>
        <strain evidence="6">FAM13073</strain>
    </source>
</reference>
<proteinExistence type="predicted"/>
<reference evidence="10" key="4">
    <citation type="submission" date="2020-03" db="EMBL/GenBank/DDBJ databases">
        <title>SpeciesPrimer: A bioinformatics pipeline dedicated to the design of qPCR primers for the quantification of bacterial species.</title>
        <authorList>
            <person name="Dreier M."/>
            <person name="Berthoud H."/>
            <person name="Shani N."/>
            <person name="Wechsler D."/>
            <person name="Junier P."/>
        </authorList>
    </citation>
    <scope>NUCLEOTIDE SEQUENCE [LARGE SCALE GENOMIC DNA]</scope>
    <source>
        <strain evidence="10">FAM13073</strain>
    </source>
</reference>
<accession>A0A8G0ZG18</accession>
<dbReference type="Proteomes" id="UP000743107">
    <property type="component" value="Unassembled WGS sequence"/>
</dbReference>
<dbReference type="GeneID" id="33062523"/>
<dbReference type="EMBL" id="JADOFV010000001">
    <property type="protein sequence ID" value="MBF7126710.1"/>
    <property type="molecule type" value="Genomic_DNA"/>
</dbReference>
<evidence type="ECO:0000313" key="11">
    <source>
        <dbReference type="Proteomes" id="UP000743107"/>
    </source>
</evidence>
<dbReference type="SUPFAM" id="SSF46785">
    <property type="entry name" value="Winged helix' DNA-binding domain"/>
    <property type="match status" value="1"/>
</dbReference>
<evidence type="ECO:0000256" key="1">
    <source>
        <dbReference type="ARBA" id="ARBA00023015"/>
    </source>
</evidence>
<dbReference type="InterPro" id="IPR011991">
    <property type="entry name" value="ArsR-like_HTH"/>
</dbReference>
<keyword evidence="1" id="KW-0805">Transcription regulation</keyword>
<protein>
    <submittedName>
        <fullName evidence="8">Helix-turn-helix domain-containing protein</fullName>
    </submittedName>
    <submittedName>
        <fullName evidence="6 7">Transcriptional regulator</fullName>
    </submittedName>
</protein>
<gene>
    <name evidence="6" type="ORF">GBO79_00510</name>
    <name evidence="7" type="ORF">ITQ97_02510</name>
    <name evidence="8" type="ORF">PWB86_01125</name>
    <name evidence="5" type="ORF">S100892_01446</name>
</gene>
<dbReference type="CDD" id="cd00090">
    <property type="entry name" value="HTH_ARSR"/>
    <property type="match status" value="1"/>
</dbReference>
<dbReference type="EMBL" id="CP118739">
    <property type="protein sequence ID" value="WEA57519.1"/>
    <property type="molecule type" value="Genomic_DNA"/>
</dbReference>
<evidence type="ECO:0000313" key="6">
    <source>
        <dbReference type="EMBL" id="KAF0414839.1"/>
    </source>
</evidence>
<reference evidence="7" key="5">
    <citation type="submission" date="2020-11" db="EMBL/GenBank/DDBJ databases">
        <title>Antibiotic susceptibility profiles of Pediococcus pentosaceus from various origins and their implications for the safety assessment of strains with food-technology applications.</title>
        <authorList>
            <person name="Shani N."/>
            <person name="Oberhaensli S."/>
            <person name="Arias E."/>
        </authorList>
    </citation>
    <scope>NUCLEOTIDE SEQUENCE</scope>
    <source>
        <strain evidence="7">FAM 19164</strain>
    </source>
</reference>
<dbReference type="Pfam" id="PF01638">
    <property type="entry name" value="HxlR"/>
    <property type="match status" value="1"/>
</dbReference>
<dbReference type="Proteomes" id="UP000196118">
    <property type="component" value="Chromosome"/>
</dbReference>
<feature type="domain" description="HTH hxlR-type" evidence="4">
    <location>
        <begin position="15"/>
        <end position="110"/>
    </location>
</feature>
<dbReference type="PANTHER" id="PTHR33204">
    <property type="entry name" value="TRANSCRIPTIONAL REGULATOR, MARR FAMILY"/>
    <property type="match status" value="1"/>
</dbReference>
<dbReference type="Proteomes" id="UP000472573">
    <property type="component" value="Unassembled WGS sequence"/>
</dbReference>
<dbReference type="InterPro" id="IPR036390">
    <property type="entry name" value="WH_DNA-bd_sf"/>
</dbReference>
<dbReference type="PANTHER" id="PTHR33204:SF37">
    <property type="entry name" value="HTH-TYPE TRANSCRIPTIONAL REGULATOR YODB"/>
    <property type="match status" value="1"/>
</dbReference>
<reference evidence="5 9" key="1">
    <citation type="submission" date="2017-05" db="EMBL/GenBank/DDBJ databases">
        <title>Genome sequence of Pediococcus pentosaceus strain SRCM100892.</title>
        <authorList>
            <person name="Cho S.H."/>
        </authorList>
    </citation>
    <scope>NUCLEOTIDE SEQUENCE [LARGE SCALE GENOMIC DNA]</scope>
    <source>
        <strain evidence="5 9">SRCM100892</strain>
    </source>
</reference>
<accession>A0A0Q1A5P9</accession>
<evidence type="ECO:0000313" key="10">
    <source>
        <dbReference type="Proteomes" id="UP000472573"/>
    </source>
</evidence>
<dbReference type="EMBL" id="WENB01000001">
    <property type="protein sequence ID" value="KAF0414839.1"/>
    <property type="molecule type" value="Genomic_DNA"/>
</dbReference>
<evidence type="ECO:0000313" key="5">
    <source>
        <dbReference type="EMBL" id="ARW20017.1"/>
    </source>
</evidence>
<dbReference type="Proteomes" id="UP001214131">
    <property type="component" value="Chromosome"/>
</dbReference>
<keyword evidence="10" id="KW-1185">Reference proteome</keyword>
<organism evidence="7 11">
    <name type="scientific">Pediococcus pentosaceus</name>
    <dbReference type="NCBI Taxonomy" id="1255"/>
    <lineage>
        <taxon>Bacteria</taxon>
        <taxon>Bacillati</taxon>
        <taxon>Bacillota</taxon>
        <taxon>Bacilli</taxon>
        <taxon>Lactobacillales</taxon>
        <taxon>Lactobacillaceae</taxon>
        <taxon>Pediococcus</taxon>
    </lineage>
</organism>
<dbReference type="RefSeq" id="WP_002833819.1">
    <property type="nucleotide sequence ID" value="NZ_BEWQ01000008.1"/>
</dbReference>
<name>A0A0Q1A5P9_PEDPE</name>
<dbReference type="InterPro" id="IPR036388">
    <property type="entry name" value="WH-like_DNA-bd_sf"/>
</dbReference>
<dbReference type="GO" id="GO:0003677">
    <property type="term" value="F:DNA binding"/>
    <property type="evidence" value="ECO:0007669"/>
    <property type="project" value="UniProtKB-KW"/>
</dbReference>
<evidence type="ECO:0000313" key="7">
    <source>
        <dbReference type="EMBL" id="MBF7126710.1"/>
    </source>
</evidence>
<dbReference type="InterPro" id="IPR002577">
    <property type="entry name" value="HTH_HxlR"/>
</dbReference>
<dbReference type="AlphaFoldDB" id="A0A0Q1A5P9"/>